<evidence type="ECO:0000256" key="1">
    <source>
        <dbReference type="ARBA" id="ARBA00006799"/>
    </source>
</evidence>
<dbReference type="Proteomes" id="UP000234237">
    <property type="component" value="Chromosome"/>
</dbReference>
<comment type="similarity">
    <text evidence="1">Belongs to the phage portal family. PBSX subfamily.</text>
</comment>
<evidence type="ECO:0000313" key="2">
    <source>
        <dbReference type="EMBL" id="AUJ25179.1"/>
    </source>
</evidence>
<dbReference type="InterPro" id="IPR006430">
    <property type="entry name" value="Phage_portal_PBSX"/>
</dbReference>
<organism evidence="2 3">
    <name type="scientific">Virgibacillus dokdonensis</name>
    <dbReference type="NCBI Taxonomy" id="302167"/>
    <lineage>
        <taxon>Bacteria</taxon>
        <taxon>Bacillati</taxon>
        <taxon>Bacillota</taxon>
        <taxon>Bacilli</taxon>
        <taxon>Bacillales</taxon>
        <taxon>Bacillaceae</taxon>
        <taxon>Virgibacillus</taxon>
    </lineage>
</organism>
<name>A0A2K9IZS7_9BACI</name>
<dbReference type="RefSeq" id="WP_101933407.1">
    <property type="nucleotide sequence ID" value="NZ_CP018622.1"/>
</dbReference>
<dbReference type="PIRSF" id="PIRSF019260">
    <property type="entry name" value="PBSX_XkdE_prd"/>
    <property type="match status" value="1"/>
</dbReference>
<sequence length="511" mass="58753">MSETTVRAKVFKTSVSPNTQQLYKDDFFNLYGEILPPPFNLKELKMIGEYSSILQQCVDAYKTNIIEFGIEADYKIDINSDEIQKEIKEQAQSEWTRLDEFIRYLNMDESPEVIIGYALDDREKTGNGYLEIIRDGIGRPVGIEYADTQYMRVCKKTVPEEVEYIMLENGQEKKVTRWKRFRKYVQMVDNKKVYFKEYGDPRIMNSATGKFDDSTPENLRATEIYHMKIGSGTYGKPRWIGNLISLYGARKAEELNLTYFTNGRHIPAAITVSNGKLDDTSYEALQDYMNDLTGTENAHKFLLLEAEGITEEKIINGDEKITPAKVEIKSLAEILQQDALFLEYDEKTRQKIRSSFRLPPLYTGESQDFNRATADTARKVTEEQVFQPERKALARALNTLFLEPLRFKYVRLSVREADFHDPVEIAEVLEPFIQAGGVAPNDLRELLGQVLGKRVEAFPDEYNIPLQVLLQSANNPLAGMMDIQKSKEKQMDLIDLLKDMRDVLEGLHKNA</sequence>
<gene>
    <name evidence="2" type="ORF">A21D_02115</name>
</gene>
<dbReference type="AlphaFoldDB" id="A0A2K9IZS7"/>
<dbReference type="NCBIfam" id="TIGR01540">
    <property type="entry name" value="portal_PBSX"/>
    <property type="match status" value="1"/>
</dbReference>
<accession>A0A2K9IZS7</accession>
<dbReference type="EMBL" id="CP018622">
    <property type="protein sequence ID" value="AUJ25179.1"/>
    <property type="molecule type" value="Genomic_DNA"/>
</dbReference>
<evidence type="ECO:0000313" key="3">
    <source>
        <dbReference type="Proteomes" id="UP000234237"/>
    </source>
</evidence>
<dbReference type="KEGG" id="vpn:A21D_02115"/>
<proteinExistence type="inferred from homology"/>
<dbReference type="InterPro" id="IPR006944">
    <property type="entry name" value="Phage/GTA_portal"/>
</dbReference>
<protein>
    <submittedName>
        <fullName evidence="2">Phage portal protein</fullName>
    </submittedName>
</protein>
<reference evidence="3" key="1">
    <citation type="submission" date="2016-11" db="EMBL/GenBank/DDBJ databases">
        <title>Complete genome sequence of Virgibacillus pantothenticus 21D, a halophilic bacterium isolated from the deep hypersaline anoxic basin Discovery in the Mediterranean Sea.</title>
        <authorList>
            <person name="Zeaiter Z."/>
            <person name="Booth J.M."/>
            <person name="Prosdocimi E.M."/>
            <person name="Mapelli F."/>
            <person name="Fusi M."/>
            <person name="Daffonchio D."/>
            <person name="Borin S."/>
            <person name="Crotti E."/>
        </authorList>
    </citation>
    <scope>NUCLEOTIDE SEQUENCE [LARGE SCALE GENOMIC DNA]</scope>
    <source>
        <strain evidence="3">21D</strain>
    </source>
</reference>
<dbReference type="Pfam" id="PF04860">
    <property type="entry name" value="Phage_portal"/>
    <property type="match status" value="1"/>
</dbReference>
<dbReference type="InterPro" id="IPR016753">
    <property type="entry name" value="PBSX_Firmicutes"/>
</dbReference>